<dbReference type="InterPro" id="IPR013839">
    <property type="entry name" value="DNAligase_adenylation"/>
</dbReference>
<evidence type="ECO:0000313" key="14">
    <source>
        <dbReference type="EMBL" id="MBD2872987.1"/>
    </source>
</evidence>
<keyword evidence="6 12" id="KW-0862">Zinc</keyword>
<dbReference type="InterPro" id="IPR004150">
    <property type="entry name" value="NAD_DNA_ligase_OB"/>
</dbReference>
<comment type="catalytic activity">
    <reaction evidence="11 12">
        <text>NAD(+) + (deoxyribonucleotide)n-3'-hydroxyl + 5'-phospho-(deoxyribonucleotide)m = (deoxyribonucleotide)n+m + AMP + beta-nicotinamide D-nucleotide.</text>
        <dbReference type="EC" id="6.5.1.2"/>
    </reaction>
</comment>
<feature type="binding site" evidence="12">
    <location>
        <position position="115"/>
    </location>
    <ligand>
        <name>NAD(+)</name>
        <dbReference type="ChEBI" id="CHEBI:57540"/>
    </ligand>
</feature>
<dbReference type="GO" id="GO:0005829">
    <property type="term" value="C:cytosol"/>
    <property type="evidence" value="ECO:0007669"/>
    <property type="project" value="TreeGrafter"/>
</dbReference>
<evidence type="ECO:0000256" key="4">
    <source>
        <dbReference type="ARBA" id="ARBA00022723"/>
    </source>
</evidence>
<dbReference type="GO" id="GO:0003911">
    <property type="term" value="F:DNA ligase (NAD+) activity"/>
    <property type="evidence" value="ECO:0007669"/>
    <property type="project" value="UniProtKB-UniRule"/>
</dbReference>
<dbReference type="InterPro" id="IPR012340">
    <property type="entry name" value="NA-bd_OB-fold"/>
</dbReference>
<dbReference type="Gene3D" id="3.30.470.30">
    <property type="entry name" value="DNA ligase/mRNA capping enzyme"/>
    <property type="match status" value="1"/>
</dbReference>
<dbReference type="InterPro" id="IPR013840">
    <property type="entry name" value="DNAligase_N"/>
</dbReference>
<dbReference type="NCBIfam" id="NF005932">
    <property type="entry name" value="PRK07956.1"/>
    <property type="match status" value="1"/>
</dbReference>
<dbReference type="SUPFAM" id="SSF50249">
    <property type="entry name" value="Nucleic acid-binding proteins"/>
    <property type="match status" value="1"/>
</dbReference>
<dbReference type="InterPro" id="IPR001357">
    <property type="entry name" value="BRCT_dom"/>
</dbReference>
<dbReference type="InterPro" id="IPR010994">
    <property type="entry name" value="RuvA_2-like"/>
</dbReference>
<dbReference type="GO" id="GO:0046872">
    <property type="term" value="F:metal ion binding"/>
    <property type="evidence" value="ECO:0007669"/>
    <property type="project" value="UniProtKB-KW"/>
</dbReference>
<dbReference type="Pfam" id="PF14520">
    <property type="entry name" value="HHH_5"/>
    <property type="match status" value="1"/>
</dbReference>
<evidence type="ECO:0000256" key="1">
    <source>
        <dbReference type="ARBA" id="ARBA00004067"/>
    </source>
</evidence>
<comment type="similarity">
    <text evidence="12">Belongs to the NAD-dependent DNA ligase family. LigA subfamily.</text>
</comment>
<evidence type="ECO:0000313" key="15">
    <source>
        <dbReference type="Proteomes" id="UP000632125"/>
    </source>
</evidence>
<dbReference type="SMART" id="SM00292">
    <property type="entry name" value="BRCT"/>
    <property type="match status" value="1"/>
</dbReference>
<keyword evidence="8 12" id="KW-0520">NAD</keyword>
<keyword evidence="3 12" id="KW-0235">DNA replication</keyword>
<evidence type="ECO:0000256" key="11">
    <source>
        <dbReference type="ARBA" id="ARBA00034005"/>
    </source>
</evidence>
<keyword evidence="4 12" id="KW-0479">Metal-binding</keyword>
<dbReference type="SUPFAM" id="SSF52113">
    <property type="entry name" value="BRCT domain"/>
    <property type="match status" value="1"/>
</dbReference>
<feature type="active site" description="N6-AMP-lysine intermediate" evidence="12">
    <location>
        <position position="117"/>
    </location>
</feature>
<evidence type="ECO:0000256" key="5">
    <source>
        <dbReference type="ARBA" id="ARBA00022763"/>
    </source>
</evidence>
<dbReference type="Pfam" id="PF03120">
    <property type="entry name" value="OB_DNA_ligase"/>
    <property type="match status" value="1"/>
</dbReference>
<evidence type="ECO:0000256" key="3">
    <source>
        <dbReference type="ARBA" id="ARBA00022705"/>
    </source>
</evidence>
<dbReference type="PROSITE" id="PS50172">
    <property type="entry name" value="BRCT"/>
    <property type="match status" value="1"/>
</dbReference>
<gene>
    <name evidence="12 14" type="primary">ligA</name>
    <name evidence="14" type="ORF">IDH41_30950</name>
</gene>
<dbReference type="InterPro" id="IPR036420">
    <property type="entry name" value="BRCT_dom_sf"/>
</dbReference>
<evidence type="ECO:0000256" key="8">
    <source>
        <dbReference type="ARBA" id="ARBA00023027"/>
    </source>
</evidence>
<feature type="binding site" evidence="12">
    <location>
        <begin position="25"/>
        <end position="29"/>
    </location>
    <ligand>
        <name>NAD(+)</name>
        <dbReference type="ChEBI" id="CHEBI:57540"/>
    </ligand>
</feature>
<evidence type="ECO:0000256" key="6">
    <source>
        <dbReference type="ARBA" id="ARBA00022833"/>
    </source>
</evidence>
<dbReference type="FunFam" id="1.10.150.20:FF:000006">
    <property type="entry name" value="DNA ligase"/>
    <property type="match status" value="1"/>
</dbReference>
<keyword evidence="2 12" id="KW-0436">Ligase</keyword>
<dbReference type="AlphaFoldDB" id="A0A927H9U0"/>
<dbReference type="Gene3D" id="1.10.150.20">
    <property type="entry name" value="5' to 3' exonuclease, C-terminal subdomain"/>
    <property type="match status" value="2"/>
</dbReference>
<dbReference type="InterPro" id="IPR041663">
    <property type="entry name" value="DisA/LigA_HHH"/>
</dbReference>
<comment type="caution">
    <text evidence="14">The sequence shown here is derived from an EMBL/GenBank/DDBJ whole genome shotgun (WGS) entry which is preliminary data.</text>
</comment>
<dbReference type="GO" id="GO:0006260">
    <property type="term" value="P:DNA replication"/>
    <property type="evidence" value="ECO:0007669"/>
    <property type="project" value="UniProtKB-KW"/>
</dbReference>
<dbReference type="GO" id="GO:0006281">
    <property type="term" value="P:DNA repair"/>
    <property type="evidence" value="ECO:0007669"/>
    <property type="project" value="UniProtKB-KW"/>
</dbReference>
<feature type="domain" description="BRCT" evidence="13">
    <location>
        <begin position="584"/>
        <end position="654"/>
    </location>
</feature>
<dbReference type="Pfam" id="PF00533">
    <property type="entry name" value="BRCT"/>
    <property type="match status" value="1"/>
</dbReference>
<feature type="binding site" evidence="12">
    <location>
        <position position="285"/>
    </location>
    <ligand>
        <name>NAD(+)</name>
        <dbReference type="ChEBI" id="CHEBI:57540"/>
    </ligand>
</feature>
<evidence type="ECO:0000256" key="12">
    <source>
        <dbReference type="HAMAP-Rule" id="MF_01588"/>
    </source>
</evidence>
<organism evidence="14 15">
    <name type="scientific">Paenibacillus arenilitoris</name>
    <dbReference type="NCBI Taxonomy" id="2772299"/>
    <lineage>
        <taxon>Bacteria</taxon>
        <taxon>Bacillati</taxon>
        <taxon>Bacillota</taxon>
        <taxon>Bacilli</taxon>
        <taxon>Bacillales</taxon>
        <taxon>Paenibacillaceae</taxon>
        <taxon>Paenibacillus</taxon>
    </lineage>
</organism>
<dbReference type="Pfam" id="PF12826">
    <property type="entry name" value="HHH_2"/>
    <property type="match status" value="1"/>
</dbReference>
<keyword evidence="7 12" id="KW-0460">Magnesium</keyword>
<evidence type="ECO:0000256" key="9">
    <source>
        <dbReference type="ARBA" id="ARBA00023204"/>
    </source>
</evidence>
<dbReference type="Pfam" id="PF01653">
    <property type="entry name" value="DNA_ligase_aden"/>
    <property type="match status" value="1"/>
</dbReference>
<proteinExistence type="inferred from homology"/>
<dbReference type="EC" id="6.5.1.2" evidence="12"/>
<name>A0A927H9U0_9BACL</name>
<keyword evidence="9 12" id="KW-0234">DNA repair</keyword>
<dbReference type="SUPFAM" id="SSF47781">
    <property type="entry name" value="RuvA domain 2-like"/>
    <property type="match status" value="1"/>
</dbReference>
<evidence type="ECO:0000256" key="2">
    <source>
        <dbReference type="ARBA" id="ARBA00022598"/>
    </source>
</evidence>
<comment type="function">
    <text evidence="1 12">DNA ligase that catalyzes the formation of phosphodiester linkages between 5'-phosphoryl and 3'-hydroxyl groups in double-stranded DNA using NAD as a coenzyme and as the energy source for the reaction. It is essential for DNA replication and repair of damaged DNA.</text>
</comment>
<accession>A0A927H9U0</accession>
<dbReference type="NCBIfam" id="TIGR00575">
    <property type="entry name" value="dnlj"/>
    <property type="match status" value="1"/>
</dbReference>
<dbReference type="GO" id="GO:0003677">
    <property type="term" value="F:DNA binding"/>
    <property type="evidence" value="ECO:0007669"/>
    <property type="project" value="InterPro"/>
</dbReference>
<keyword evidence="5 12" id="KW-0227">DNA damage</keyword>
<dbReference type="HAMAP" id="MF_01588">
    <property type="entry name" value="DNA_ligase_A"/>
    <property type="match status" value="1"/>
</dbReference>
<dbReference type="Gene3D" id="3.40.50.10190">
    <property type="entry name" value="BRCT domain"/>
    <property type="match status" value="1"/>
</dbReference>
<evidence type="ECO:0000259" key="13">
    <source>
        <dbReference type="PROSITE" id="PS50172"/>
    </source>
</evidence>
<keyword evidence="15" id="KW-1185">Reference proteome</keyword>
<dbReference type="PIRSF" id="PIRSF001604">
    <property type="entry name" value="LigA"/>
    <property type="match status" value="1"/>
</dbReference>
<dbReference type="Proteomes" id="UP000632125">
    <property type="component" value="Unassembled WGS sequence"/>
</dbReference>
<evidence type="ECO:0000256" key="7">
    <source>
        <dbReference type="ARBA" id="ARBA00022842"/>
    </source>
</evidence>
<dbReference type="Gene3D" id="2.40.50.140">
    <property type="entry name" value="Nucleic acid-binding proteins"/>
    <property type="match status" value="1"/>
</dbReference>
<protein>
    <recommendedName>
        <fullName evidence="12">DNA ligase</fullName>
        <ecNumber evidence="12">6.5.1.2</ecNumber>
    </recommendedName>
    <alternativeName>
        <fullName evidence="12">Polydeoxyribonucleotide synthase [NAD(+)]</fullName>
    </alternativeName>
</protein>
<comment type="cofactor">
    <cofactor evidence="12">
        <name>Mg(2+)</name>
        <dbReference type="ChEBI" id="CHEBI:18420"/>
    </cofactor>
    <cofactor evidence="12">
        <name>Mn(2+)</name>
        <dbReference type="ChEBI" id="CHEBI:29035"/>
    </cofactor>
</comment>
<evidence type="ECO:0000256" key="10">
    <source>
        <dbReference type="ARBA" id="ARBA00023211"/>
    </source>
</evidence>
<dbReference type="EMBL" id="JACXIY010000075">
    <property type="protein sequence ID" value="MBD2872987.1"/>
    <property type="molecule type" value="Genomic_DNA"/>
</dbReference>
<dbReference type="Gene3D" id="1.10.287.610">
    <property type="entry name" value="Helix hairpin bin"/>
    <property type="match status" value="1"/>
</dbReference>
<dbReference type="FunFam" id="1.10.150.20:FF:000007">
    <property type="entry name" value="DNA ligase"/>
    <property type="match status" value="1"/>
</dbReference>
<feature type="binding site" evidence="12">
    <location>
        <position position="173"/>
    </location>
    <ligand>
        <name>NAD(+)</name>
        <dbReference type="ChEBI" id="CHEBI:57540"/>
    </ligand>
</feature>
<dbReference type="InterPro" id="IPR003583">
    <property type="entry name" value="Hlx-hairpin-Hlx_DNA-bd_motif"/>
</dbReference>
<dbReference type="SMART" id="SM00532">
    <property type="entry name" value="LIGANc"/>
    <property type="match status" value="1"/>
</dbReference>
<feature type="binding site" evidence="12">
    <location>
        <position position="138"/>
    </location>
    <ligand>
        <name>NAD(+)</name>
        <dbReference type="ChEBI" id="CHEBI:57540"/>
    </ligand>
</feature>
<feature type="binding site" evidence="12">
    <location>
        <position position="405"/>
    </location>
    <ligand>
        <name>Zn(2+)</name>
        <dbReference type="ChEBI" id="CHEBI:29105"/>
    </ligand>
</feature>
<feature type="binding site" evidence="12">
    <location>
        <position position="418"/>
    </location>
    <ligand>
        <name>Zn(2+)</name>
        <dbReference type="ChEBI" id="CHEBI:29105"/>
    </ligand>
</feature>
<dbReference type="PANTHER" id="PTHR23389:SF9">
    <property type="entry name" value="DNA LIGASE"/>
    <property type="match status" value="1"/>
</dbReference>
<feature type="binding site" evidence="12">
    <location>
        <position position="309"/>
    </location>
    <ligand>
        <name>NAD(+)</name>
        <dbReference type="ChEBI" id="CHEBI:57540"/>
    </ligand>
</feature>
<dbReference type="SUPFAM" id="SSF56091">
    <property type="entry name" value="DNA ligase/mRNA capping enzyme, catalytic domain"/>
    <property type="match status" value="1"/>
</dbReference>
<dbReference type="InterPro" id="IPR001679">
    <property type="entry name" value="DNA_ligase"/>
</dbReference>
<reference evidence="14" key="1">
    <citation type="submission" date="2020-09" db="EMBL/GenBank/DDBJ databases">
        <title>A novel bacterium of genus Paenibacillus, isolated from South China Sea.</title>
        <authorList>
            <person name="Huang H."/>
            <person name="Mo K."/>
            <person name="Hu Y."/>
        </authorList>
    </citation>
    <scope>NUCLEOTIDE SEQUENCE</scope>
    <source>
        <strain evidence="14">IB182493</strain>
    </source>
</reference>
<dbReference type="SMART" id="SM00278">
    <property type="entry name" value="HhH1"/>
    <property type="match status" value="3"/>
</dbReference>
<dbReference type="CDD" id="cd17748">
    <property type="entry name" value="BRCT_DNA_ligase_like"/>
    <property type="match status" value="1"/>
</dbReference>
<keyword evidence="10 12" id="KW-0464">Manganese</keyword>
<dbReference type="RefSeq" id="WP_190868213.1">
    <property type="nucleotide sequence ID" value="NZ_JACXIY010000075.1"/>
</dbReference>
<feature type="binding site" evidence="12">
    <location>
        <begin position="73"/>
        <end position="74"/>
    </location>
    <ligand>
        <name>NAD(+)</name>
        <dbReference type="ChEBI" id="CHEBI:57540"/>
    </ligand>
</feature>
<dbReference type="PANTHER" id="PTHR23389">
    <property type="entry name" value="CHROMOSOME TRANSMISSION FIDELITY FACTOR 18"/>
    <property type="match status" value="1"/>
</dbReference>
<feature type="binding site" evidence="12">
    <location>
        <position position="402"/>
    </location>
    <ligand>
        <name>Zn(2+)</name>
        <dbReference type="ChEBI" id="CHEBI:29105"/>
    </ligand>
</feature>
<feature type="binding site" evidence="12">
    <location>
        <position position="424"/>
    </location>
    <ligand>
        <name>Zn(2+)</name>
        <dbReference type="ChEBI" id="CHEBI:29105"/>
    </ligand>
</feature>
<dbReference type="CDD" id="cd00114">
    <property type="entry name" value="LIGANc"/>
    <property type="match status" value="1"/>
</dbReference>
<sequence length="666" mass="73370">MRQLAAIITEHNYQYYTLDQPTINDADYDKLYDELVALEAAAGVILPESPTQRVGGELLKGFEPYKHRSRLWSLDKAQDAEDLLAWNTRLLKAINDYNAKHPEEEPLPQPSYVIELKFDGLTLNLTYEDGQLVQAATRGNGTVGEGILQQVRTIRSVPLSIPFTDGIIEVQGEGIMRLSVLEKYNETAAEPLKNARNAAAGALRNQNPKVTAERKLDAFFYNIGYADGVAFADHREMQQFLKDNRFKVNPYVSYRDTIEEVQAELALVTERREQLDFLIDGAVVKVVDMRTREALGYTDKFPRWAVAFKFEAEETTTVLESVSWEVGRTGKITPVARVEAVELAGVTVQNCTLNNIGDIERKNLKHALGTLVAIRRSNDVIPEILGKADEEPGAEIVFPTVCPSCGTELEQRGAHLFCNNKLGCQPQIIGRITHFASRDAMDIDTFSVATAEQLYKDCGVRDPADLYALTYEDLIKLERFGEKKARKLLDAFEKSKDRELASFLFALGIPNTGKATTKMLADHFGSLDAIMQAGTEELVALPDVGGIVADSIVNYFNDPVAVASIARMRELGVKAEAERQAPVRQDSVFSGKTVVLTGTLPTMSRDEAAKKLEACGAKISGSVSKKTDFVIAGESAGSKLTKAQELGIAIIDDEAELLRLLGEGAE</sequence>